<protein>
    <submittedName>
        <fullName evidence="2">Uncharacterized protein</fullName>
    </submittedName>
</protein>
<evidence type="ECO:0000313" key="3">
    <source>
        <dbReference type="Proteomes" id="UP000199435"/>
    </source>
</evidence>
<evidence type="ECO:0000313" key="2">
    <source>
        <dbReference type="EMBL" id="SCB47831.1"/>
    </source>
</evidence>
<reference evidence="3" key="1">
    <citation type="submission" date="2016-08" db="EMBL/GenBank/DDBJ databases">
        <authorList>
            <person name="Varghese N."/>
            <person name="Submissions Spin"/>
        </authorList>
    </citation>
    <scope>NUCLEOTIDE SEQUENCE [LARGE SCALE GENOMIC DNA]</scope>
    <source>
        <strain evidence="3">HAMBI 2971</strain>
    </source>
</reference>
<organism evidence="2 3">
    <name type="scientific">Rhizobium miluonense</name>
    <dbReference type="NCBI Taxonomy" id="411945"/>
    <lineage>
        <taxon>Bacteria</taxon>
        <taxon>Pseudomonadati</taxon>
        <taxon>Pseudomonadota</taxon>
        <taxon>Alphaproteobacteria</taxon>
        <taxon>Hyphomicrobiales</taxon>
        <taxon>Rhizobiaceae</taxon>
        <taxon>Rhizobium/Agrobacterium group</taxon>
        <taxon>Rhizobium</taxon>
    </lineage>
</organism>
<proteinExistence type="predicted"/>
<keyword evidence="1" id="KW-0472">Membrane</keyword>
<keyword evidence="1" id="KW-1133">Transmembrane helix</keyword>
<keyword evidence="3" id="KW-1185">Reference proteome</keyword>
<dbReference type="AlphaFoldDB" id="A0A1C3X6I1"/>
<dbReference type="EMBL" id="FMAH01000061">
    <property type="protein sequence ID" value="SCB47831.1"/>
    <property type="molecule type" value="Genomic_DNA"/>
</dbReference>
<accession>A0A1C3X6I1</accession>
<keyword evidence="1" id="KW-0812">Transmembrane</keyword>
<sequence>MAGLFKAVGGLVVALAIVLAVSMLFIGASAALSRGWSRRSYMHCVAP</sequence>
<gene>
    <name evidence="2" type="ORF">GA0061102_106119</name>
</gene>
<feature type="transmembrane region" description="Helical" evidence="1">
    <location>
        <begin position="12"/>
        <end position="32"/>
    </location>
</feature>
<dbReference type="Proteomes" id="UP000199435">
    <property type="component" value="Unassembled WGS sequence"/>
</dbReference>
<name>A0A1C3X6I1_9HYPH</name>
<evidence type="ECO:0000256" key="1">
    <source>
        <dbReference type="SAM" id="Phobius"/>
    </source>
</evidence>